<dbReference type="Proteomes" id="UP000533598">
    <property type="component" value="Unassembled WGS sequence"/>
</dbReference>
<dbReference type="Pfam" id="PF01243">
    <property type="entry name" value="PNPOx_N"/>
    <property type="match status" value="1"/>
</dbReference>
<dbReference type="InterPro" id="IPR012349">
    <property type="entry name" value="Split_barrel_FMN-bd"/>
</dbReference>
<organism evidence="2 3">
    <name type="scientific">Crossiella cryophila</name>
    <dbReference type="NCBI Taxonomy" id="43355"/>
    <lineage>
        <taxon>Bacteria</taxon>
        <taxon>Bacillati</taxon>
        <taxon>Actinomycetota</taxon>
        <taxon>Actinomycetes</taxon>
        <taxon>Pseudonocardiales</taxon>
        <taxon>Pseudonocardiaceae</taxon>
        <taxon>Crossiella</taxon>
    </lineage>
</organism>
<accession>A0A7W7CBV7</accession>
<dbReference type="EMBL" id="JACHMH010000001">
    <property type="protein sequence ID" value="MBB4678296.1"/>
    <property type="molecule type" value="Genomic_DNA"/>
</dbReference>
<dbReference type="RefSeq" id="WP_185004145.1">
    <property type="nucleotide sequence ID" value="NZ_BAAAUI010000004.1"/>
</dbReference>
<evidence type="ECO:0000259" key="1">
    <source>
        <dbReference type="Pfam" id="PF01243"/>
    </source>
</evidence>
<proteinExistence type="predicted"/>
<name>A0A7W7CBV7_9PSEU</name>
<sequence>MSEAFSALEEDFLKVTSTVVLATVTTVDGNGAPRSRVLHPVWEVVDGRPVGWIFTSRSPVKTKHLAGNPNVAVSYLSAIGEVVLAECVASWVEDGETKKHVYELINGRGDGYDLRLFGIDSPENPAFEVLRLDPSRVQVNTDFPKDFTFIPRMAKL</sequence>
<reference evidence="2 3" key="1">
    <citation type="submission" date="2020-08" db="EMBL/GenBank/DDBJ databases">
        <title>Sequencing the genomes of 1000 actinobacteria strains.</title>
        <authorList>
            <person name="Klenk H.-P."/>
        </authorList>
    </citation>
    <scope>NUCLEOTIDE SEQUENCE [LARGE SCALE GENOMIC DNA]</scope>
    <source>
        <strain evidence="2 3">DSM 44230</strain>
    </source>
</reference>
<dbReference type="AlphaFoldDB" id="A0A7W7CBV7"/>
<gene>
    <name evidence="2" type="ORF">HNR67_004414</name>
</gene>
<dbReference type="SUPFAM" id="SSF50475">
    <property type="entry name" value="FMN-binding split barrel"/>
    <property type="match status" value="1"/>
</dbReference>
<evidence type="ECO:0000313" key="3">
    <source>
        <dbReference type="Proteomes" id="UP000533598"/>
    </source>
</evidence>
<dbReference type="InterPro" id="IPR011576">
    <property type="entry name" value="Pyridox_Oxase_N"/>
</dbReference>
<dbReference type="Gene3D" id="2.30.110.10">
    <property type="entry name" value="Electron Transport, Fmn-binding Protein, Chain A"/>
    <property type="match status" value="1"/>
</dbReference>
<keyword evidence="3" id="KW-1185">Reference proteome</keyword>
<feature type="domain" description="Pyridoxamine 5'-phosphate oxidase N-terminal" evidence="1">
    <location>
        <begin position="19"/>
        <end position="138"/>
    </location>
</feature>
<comment type="caution">
    <text evidence="2">The sequence shown here is derived from an EMBL/GenBank/DDBJ whole genome shotgun (WGS) entry which is preliminary data.</text>
</comment>
<protein>
    <submittedName>
        <fullName evidence="2">Putative pyridoxamine 5'-phosphate oxidase family protein</fullName>
    </submittedName>
</protein>
<evidence type="ECO:0000313" key="2">
    <source>
        <dbReference type="EMBL" id="MBB4678296.1"/>
    </source>
</evidence>